<feature type="compositionally biased region" description="Polar residues" evidence="1">
    <location>
        <begin position="207"/>
        <end position="221"/>
    </location>
</feature>
<sequence length="351" mass="39343">MENSNGSSNFRNLAYKERQLQLPPKSTMQCTLRSDASSIGRSEVFPAANGGQVHHQRTSSDSLLLEEPPYWLEELLDAPETPMCRGHRRSSSDSIAFIDRAAKPFGEDGYKFKSSPAEPSMGSSNFDYQRDLSHFSYFANPNNSVAYQKRVWGSPFTSVSCPNSHLSTSNASSLKKSVASSCISQDCDGGQFKAIIERDGVDLEGSSIRSGCSHPSPSASRADSKRAKQQFAQKSRIRKLQYIAELERDVQALQAKGYGVSAELEFLDQQNLILGMENMTLKQRLESLSQEQFIKCMEQDMLRREISRLRYLYRQQQQQMQKHSTGGQTKTRDLDSQFVTNSIKPKEAGSC</sequence>
<name>A0A2I4GB47_JUGRE</name>
<dbReference type="KEGG" id="jre:109006322"/>
<dbReference type="PANTHER" id="PTHR46835">
    <property type="entry name" value="BASIC-LEUCINE ZIPPER (BZIP) TRANSCRIPTION FACTOR FAMILY PROTEIN-RELATED"/>
    <property type="match status" value="1"/>
</dbReference>
<dbReference type="Gramene" id="Jr01_03040_p1">
    <property type="protein sequence ID" value="cds.Jr01_03040_p1"/>
    <property type="gene ID" value="Jr01_03040"/>
</dbReference>
<feature type="region of interest" description="Disordered" evidence="1">
    <location>
        <begin position="317"/>
        <end position="339"/>
    </location>
</feature>
<dbReference type="CDD" id="cd14703">
    <property type="entry name" value="bZIP_plant_RF2"/>
    <property type="match status" value="1"/>
</dbReference>
<accession>A0A2I4GB47</accession>
<dbReference type="GeneID" id="109006322"/>
<evidence type="ECO:0000313" key="2">
    <source>
        <dbReference type="Proteomes" id="UP000235220"/>
    </source>
</evidence>
<dbReference type="STRING" id="51240.A0A2I4GB47"/>
<dbReference type="Proteomes" id="UP000235220">
    <property type="component" value="Chromosome 1"/>
</dbReference>
<dbReference type="AlphaFoldDB" id="A0A2I4GB47"/>
<dbReference type="InterPro" id="IPR044797">
    <property type="entry name" value="At4g06598-like"/>
</dbReference>
<organism evidence="2 3">
    <name type="scientific">Juglans regia</name>
    <name type="common">English walnut</name>
    <dbReference type="NCBI Taxonomy" id="51240"/>
    <lineage>
        <taxon>Eukaryota</taxon>
        <taxon>Viridiplantae</taxon>
        <taxon>Streptophyta</taxon>
        <taxon>Embryophyta</taxon>
        <taxon>Tracheophyta</taxon>
        <taxon>Spermatophyta</taxon>
        <taxon>Magnoliopsida</taxon>
        <taxon>eudicotyledons</taxon>
        <taxon>Gunneridae</taxon>
        <taxon>Pentapetalae</taxon>
        <taxon>rosids</taxon>
        <taxon>fabids</taxon>
        <taxon>Fagales</taxon>
        <taxon>Juglandaceae</taxon>
        <taxon>Juglans</taxon>
    </lineage>
</organism>
<proteinExistence type="predicted"/>
<dbReference type="PANTHER" id="PTHR46835:SF2">
    <property type="entry name" value="BZIP TRANSCRIPTION FACTOR"/>
    <property type="match status" value="1"/>
</dbReference>
<dbReference type="RefSeq" id="XP_018841112.2">
    <property type="nucleotide sequence ID" value="XM_018985567.2"/>
</dbReference>
<dbReference type="GO" id="GO:0005634">
    <property type="term" value="C:nucleus"/>
    <property type="evidence" value="ECO:0007669"/>
    <property type="project" value="UniProtKB-ARBA"/>
</dbReference>
<protein>
    <submittedName>
        <fullName evidence="3 4">Uncharacterized protein At4g06598-like isoform X1</fullName>
    </submittedName>
</protein>
<keyword evidence="2" id="KW-1185">Reference proteome</keyword>
<feature type="region of interest" description="Disordered" evidence="1">
    <location>
        <begin position="206"/>
        <end position="227"/>
    </location>
</feature>
<dbReference type="RefSeq" id="XP_018841111.2">
    <property type="nucleotide sequence ID" value="XM_018985566.2"/>
</dbReference>
<reference evidence="3 4" key="1">
    <citation type="submission" date="2025-04" db="UniProtKB">
        <authorList>
            <consortium name="RefSeq"/>
        </authorList>
    </citation>
    <scope>IDENTIFICATION</scope>
    <source>
        <tissue evidence="3 4">Leaves</tissue>
    </source>
</reference>
<evidence type="ECO:0000313" key="3">
    <source>
        <dbReference type="RefSeq" id="XP_018841111.2"/>
    </source>
</evidence>
<evidence type="ECO:0000313" key="4">
    <source>
        <dbReference type="RefSeq" id="XP_018841112.2"/>
    </source>
</evidence>
<evidence type="ECO:0000256" key="1">
    <source>
        <dbReference type="SAM" id="MobiDB-lite"/>
    </source>
</evidence>
<dbReference type="GO" id="GO:0003700">
    <property type="term" value="F:DNA-binding transcription factor activity"/>
    <property type="evidence" value="ECO:0007669"/>
    <property type="project" value="InterPro"/>
</dbReference>
<dbReference type="Gene3D" id="1.20.5.170">
    <property type="match status" value="1"/>
</dbReference>
<gene>
    <name evidence="3 4" type="primary">LOC109006322</name>
</gene>
<dbReference type="InterPro" id="IPR044759">
    <property type="entry name" value="bZIP_RF2"/>
</dbReference>
<dbReference type="OrthoDB" id="1878267at2759"/>